<keyword evidence="3 5" id="KW-1133">Transmembrane helix</keyword>
<dbReference type="InterPro" id="IPR018499">
    <property type="entry name" value="Tetraspanin/Peripherin"/>
</dbReference>
<comment type="subcellular location">
    <subcellularLocation>
        <location evidence="1">Membrane</location>
        <topology evidence="1">Multi-pass membrane protein</topology>
    </subcellularLocation>
</comment>
<proteinExistence type="predicted"/>
<evidence type="ECO:0000256" key="2">
    <source>
        <dbReference type="ARBA" id="ARBA00022692"/>
    </source>
</evidence>
<dbReference type="Gene3D" id="1.10.1450.10">
    <property type="entry name" value="Tetraspanin"/>
    <property type="match status" value="1"/>
</dbReference>
<dbReference type="Proteomes" id="UP000230233">
    <property type="component" value="Chromosome I"/>
</dbReference>
<dbReference type="AlphaFoldDB" id="A0A2G5VL98"/>
<feature type="transmembrane region" description="Helical" evidence="5">
    <location>
        <begin position="315"/>
        <end position="343"/>
    </location>
</feature>
<evidence type="ECO:0000256" key="5">
    <source>
        <dbReference type="SAM" id="Phobius"/>
    </source>
</evidence>
<dbReference type="EMBL" id="PDUG01000001">
    <property type="protein sequence ID" value="PIC52366.1"/>
    <property type="molecule type" value="Genomic_DNA"/>
</dbReference>
<feature type="transmembrane region" description="Helical" evidence="5">
    <location>
        <begin position="78"/>
        <end position="100"/>
    </location>
</feature>
<evidence type="ECO:0000256" key="4">
    <source>
        <dbReference type="ARBA" id="ARBA00023136"/>
    </source>
</evidence>
<protein>
    <recommendedName>
        <fullName evidence="8">Tetraspanin</fullName>
    </recommendedName>
</protein>
<reference evidence="7" key="1">
    <citation type="submission" date="2017-10" db="EMBL/GenBank/DDBJ databases">
        <title>Rapid genome shrinkage in a self-fertile nematode reveals novel sperm competition proteins.</title>
        <authorList>
            <person name="Yin D."/>
            <person name="Schwarz E.M."/>
            <person name="Thomas C.G."/>
            <person name="Felde R.L."/>
            <person name="Korf I.F."/>
            <person name="Cutter A.D."/>
            <person name="Schartner C.M."/>
            <person name="Ralston E.J."/>
            <person name="Meyer B.J."/>
            <person name="Haag E.S."/>
        </authorList>
    </citation>
    <scope>NUCLEOTIDE SEQUENCE [LARGE SCALE GENOMIC DNA]</scope>
    <source>
        <strain evidence="7">JU1422</strain>
    </source>
</reference>
<accession>A0A2G5VL98</accession>
<keyword evidence="4 5" id="KW-0472">Membrane</keyword>
<evidence type="ECO:0000256" key="3">
    <source>
        <dbReference type="ARBA" id="ARBA00022989"/>
    </source>
</evidence>
<organism evidence="6 7">
    <name type="scientific">Caenorhabditis nigoni</name>
    <dbReference type="NCBI Taxonomy" id="1611254"/>
    <lineage>
        <taxon>Eukaryota</taxon>
        <taxon>Metazoa</taxon>
        <taxon>Ecdysozoa</taxon>
        <taxon>Nematoda</taxon>
        <taxon>Chromadorea</taxon>
        <taxon>Rhabditida</taxon>
        <taxon>Rhabditina</taxon>
        <taxon>Rhabditomorpha</taxon>
        <taxon>Rhabditoidea</taxon>
        <taxon>Rhabditidae</taxon>
        <taxon>Peloderinae</taxon>
        <taxon>Caenorhabditis</taxon>
    </lineage>
</organism>
<sequence>MISRRRRALAGSDDGSKGIASMVDDIEPEPFEEMYSIFRIVTLYELMIHGQWKYVVHYLDNKKTELVLGMYIGAAFELIRFVCVLIIAVVFIMMRISALLPLQNENIIGNITWVISTNALAFWTALILCAIIVAQFAVYQCKNPSYVVICTTVNFVFSIILIAAFIHLAILRHNNENFMKEGFHKNLLSSGSMRGLQNYQARVKCCGVEGPNDYFEKVLMKYTNALTNKTVVIPVTREFSLDDNRFYSLPISCCKRSDKQICSQRNLTVEEAKVAREFARTGNWESMHTFFSRPEPGSYWSKGCLNEYVESVESYINVLISTLIIFTMFTALTIGFVIVLLLYHDGVGQIVSDQKMFGVERNTGVHFLMSLDMIDSDFQDDFSLIEFLRKSDIDNFMAGDRLKATISGRKEAERA</sequence>
<keyword evidence="2 5" id="KW-0812">Transmembrane</keyword>
<dbReference type="InterPro" id="IPR008952">
    <property type="entry name" value="Tetraspanin_EC2_sf"/>
</dbReference>
<gene>
    <name evidence="6" type="primary">Cni-tsp-19</name>
    <name evidence="6" type="synonym">Cnig_chr_I.g2506</name>
    <name evidence="6" type="ORF">B9Z55_002506</name>
</gene>
<feature type="transmembrane region" description="Helical" evidence="5">
    <location>
        <begin position="120"/>
        <end position="139"/>
    </location>
</feature>
<comment type="caution">
    <text evidence="6">The sequence shown here is derived from an EMBL/GenBank/DDBJ whole genome shotgun (WGS) entry which is preliminary data.</text>
</comment>
<dbReference type="OrthoDB" id="71600at2759"/>
<dbReference type="Pfam" id="PF00335">
    <property type="entry name" value="Tetraspanin"/>
    <property type="match status" value="1"/>
</dbReference>
<evidence type="ECO:0000313" key="7">
    <source>
        <dbReference type="Proteomes" id="UP000230233"/>
    </source>
</evidence>
<evidence type="ECO:0000313" key="6">
    <source>
        <dbReference type="EMBL" id="PIC52366.1"/>
    </source>
</evidence>
<evidence type="ECO:0000256" key="1">
    <source>
        <dbReference type="ARBA" id="ARBA00004141"/>
    </source>
</evidence>
<evidence type="ECO:0008006" key="8">
    <source>
        <dbReference type="Google" id="ProtNLM"/>
    </source>
</evidence>
<keyword evidence="7" id="KW-1185">Reference proteome</keyword>
<name>A0A2G5VL98_9PELO</name>
<feature type="transmembrane region" description="Helical" evidence="5">
    <location>
        <begin position="146"/>
        <end position="170"/>
    </location>
</feature>
<dbReference type="GO" id="GO:0016020">
    <property type="term" value="C:membrane"/>
    <property type="evidence" value="ECO:0007669"/>
    <property type="project" value="UniProtKB-SubCell"/>
</dbReference>